<dbReference type="CDD" id="cd11386">
    <property type="entry name" value="MCP_signal"/>
    <property type="match status" value="1"/>
</dbReference>
<proteinExistence type="inferred from homology"/>
<sequence length="563" mass="61291">MKWTINRKLLGGFGVVIALLITMVAISFSQLRSVNDSYSFLLQDKAQKAVDIKDLQVALKQEMFSLRGFLLLGGDQALQEYTQSRENFKNQYDNLQSRFKIPEAKKMLSDLNSIEDEYNQLSEQIITLQKQKKTEEANLLMTSKGKDIVSRINEQSKKLSDYQSDILDKGNKETTDTVMHTINILILIGIIAVIVSIAIAWFIGRLISKPLIAIAQSTSRVSDGDLTVEPIQVKNKDEIGDLAQSFNLMTDNLRSLIHKVNNNAVQVASSAEELTASAEQTSLATNQIATSIHEISSGAELQGQGAMESSSAMNEMTVGIQQVAESSAQVSELSSDTLKEANNGHDSLIKVISQMNTITDVVDDSARVVKNLGSHSEEIGHIIEVITSIADQTNLLALNAAIESARAGEHGKGFAVVAAEVRKLAEQSKQSADQIAQLISKIQNDTARAVDVMTQGTHEVQVGMTVVHEAETGFKEIVKLIEQVSSKIEESTAISEEMSAGAEQINATMEDIAQIAQTSATNTQHVAAASEEQLASMEEISSSALALSKMAEELQEHVNQFKI</sequence>
<dbReference type="GO" id="GO:0004888">
    <property type="term" value="F:transmembrane signaling receptor activity"/>
    <property type="evidence" value="ECO:0007669"/>
    <property type="project" value="InterPro"/>
</dbReference>
<dbReference type="PRINTS" id="PR00260">
    <property type="entry name" value="CHEMTRNSDUCR"/>
</dbReference>
<dbReference type="SMART" id="SM00283">
    <property type="entry name" value="MA"/>
    <property type="match status" value="1"/>
</dbReference>
<dbReference type="InterPro" id="IPR004089">
    <property type="entry name" value="MCPsignal_dom"/>
</dbReference>
<dbReference type="SMART" id="SM00304">
    <property type="entry name" value="HAMP"/>
    <property type="match status" value="1"/>
</dbReference>
<feature type="transmembrane region" description="Helical" evidence="8">
    <location>
        <begin position="182"/>
        <end position="203"/>
    </location>
</feature>
<dbReference type="InterPro" id="IPR024478">
    <property type="entry name" value="HlyB_4HB_MCP"/>
</dbReference>
<reference evidence="12" key="2">
    <citation type="submission" date="2016-03" db="EMBL/GenBank/DDBJ databases">
        <authorList>
            <person name="Ploux O."/>
        </authorList>
    </citation>
    <scope>NUCLEOTIDE SEQUENCE [LARGE SCALE GENOMIC DNA]</scope>
    <source>
        <strain evidence="12">PP9</strain>
    </source>
</reference>
<keyword evidence="7" id="KW-0175">Coiled coil</keyword>
<dbReference type="AlphaFoldDB" id="A0A143H9W2"/>
<dbReference type="Pfam" id="PF12729">
    <property type="entry name" value="4HB_MCP_1"/>
    <property type="match status" value="1"/>
</dbReference>
<keyword evidence="8" id="KW-1133">Transmembrane helix</keyword>
<keyword evidence="12" id="KW-1185">Reference proteome</keyword>
<dbReference type="EMBL" id="CP014806">
    <property type="protein sequence ID" value="AMW98170.1"/>
    <property type="molecule type" value="Genomic_DNA"/>
</dbReference>
<evidence type="ECO:0000256" key="7">
    <source>
        <dbReference type="SAM" id="Coils"/>
    </source>
</evidence>
<dbReference type="GO" id="GO:0006935">
    <property type="term" value="P:chemotaxis"/>
    <property type="evidence" value="ECO:0007669"/>
    <property type="project" value="InterPro"/>
</dbReference>
<dbReference type="PROSITE" id="PS50111">
    <property type="entry name" value="CHEMOTAXIS_TRANSDUC_2"/>
    <property type="match status" value="1"/>
</dbReference>
<accession>A0A143H9W2</accession>
<dbReference type="InterPro" id="IPR004090">
    <property type="entry name" value="Chemotax_Me-accpt_rcpt"/>
</dbReference>
<dbReference type="Gene3D" id="1.10.287.950">
    <property type="entry name" value="Methyl-accepting chemotaxis protein"/>
    <property type="match status" value="1"/>
</dbReference>
<evidence type="ECO:0000259" key="9">
    <source>
        <dbReference type="PROSITE" id="PS50111"/>
    </source>
</evidence>
<feature type="coiled-coil region" evidence="7">
    <location>
        <begin position="78"/>
        <end position="138"/>
    </location>
</feature>
<name>A0A143H9W2_9BACL</name>
<dbReference type="Pfam" id="PF00015">
    <property type="entry name" value="MCPsignal"/>
    <property type="match status" value="1"/>
</dbReference>
<feature type="domain" description="HAMP" evidence="10">
    <location>
        <begin position="205"/>
        <end position="258"/>
    </location>
</feature>
<dbReference type="Proteomes" id="UP000076021">
    <property type="component" value="Chromosome"/>
</dbReference>
<dbReference type="PANTHER" id="PTHR32089:SF112">
    <property type="entry name" value="LYSOZYME-LIKE PROTEIN-RELATED"/>
    <property type="match status" value="1"/>
</dbReference>
<evidence type="ECO:0000256" key="6">
    <source>
        <dbReference type="PROSITE-ProRule" id="PRU00284"/>
    </source>
</evidence>
<dbReference type="Pfam" id="PF00672">
    <property type="entry name" value="HAMP"/>
    <property type="match status" value="1"/>
</dbReference>
<evidence type="ECO:0000256" key="4">
    <source>
        <dbReference type="ARBA" id="ARBA00023224"/>
    </source>
</evidence>
<dbReference type="PROSITE" id="PS50885">
    <property type="entry name" value="HAMP"/>
    <property type="match status" value="1"/>
</dbReference>
<evidence type="ECO:0000256" key="5">
    <source>
        <dbReference type="ARBA" id="ARBA00029447"/>
    </source>
</evidence>
<protein>
    <submittedName>
        <fullName evidence="11">Chemotaxis protein</fullName>
    </submittedName>
</protein>
<feature type="domain" description="Methyl-accepting transducer" evidence="9">
    <location>
        <begin position="277"/>
        <end position="513"/>
    </location>
</feature>
<dbReference type="STRING" id="241244.ATY39_01290"/>
<dbReference type="OrthoDB" id="107771at2"/>
<evidence type="ECO:0000256" key="2">
    <source>
        <dbReference type="ARBA" id="ARBA00022475"/>
    </source>
</evidence>
<evidence type="ECO:0000313" key="12">
    <source>
        <dbReference type="Proteomes" id="UP000076021"/>
    </source>
</evidence>
<organism evidence="11 12">
    <name type="scientific">Rummeliibacillus stabekisii</name>
    <dbReference type="NCBI Taxonomy" id="241244"/>
    <lineage>
        <taxon>Bacteria</taxon>
        <taxon>Bacillati</taxon>
        <taxon>Bacillota</taxon>
        <taxon>Bacilli</taxon>
        <taxon>Bacillales</taxon>
        <taxon>Caryophanaceae</taxon>
        <taxon>Rummeliibacillus</taxon>
    </lineage>
</organism>
<keyword evidence="3 8" id="KW-0472">Membrane</keyword>
<evidence type="ECO:0000256" key="8">
    <source>
        <dbReference type="SAM" id="Phobius"/>
    </source>
</evidence>
<dbReference type="SUPFAM" id="SSF58104">
    <property type="entry name" value="Methyl-accepting chemotaxis protein (MCP) signaling domain"/>
    <property type="match status" value="1"/>
</dbReference>
<keyword evidence="8" id="KW-0812">Transmembrane</keyword>
<dbReference type="KEGG" id="rst:ATY39_01290"/>
<comment type="subcellular location">
    <subcellularLocation>
        <location evidence="1">Cell membrane</location>
    </subcellularLocation>
</comment>
<evidence type="ECO:0000259" key="10">
    <source>
        <dbReference type="PROSITE" id="PS50885"/>
    </source>
</evidence>
<keyword evidence="4 6" id="KW-0807">Transducer</keyword>
<keyword evidence="2" id="KW-1003">Cell membrane</keyword>
<reference evidence="11 12" key="1">
    <citation type="journal article" date="2016" name="Genome Announc.">
        <title>Whole-Genome Sequence of Rummeliibacillus stabekisii Strain PP9 Isolated from Antarctic Soil.</title>
        <authorList>
            <person name="da Mota F.F."/>
            <person name="Vollu R.E."/>
            <person name="Jurelevicius D."/>
            <person name="Seldin L."/>
        </authorList>
    </citation>
    <scope>NUCLEOTIDE SEQUENCE [LARGE SCALE GENOMIC DNA]</scope>
    <source>
        <strain evidence="11 12">PP9</strain>
    </source>
</reference>
<dbReference type="CDD" id="cd06225">
    <property type="entry name" value="HAMP"/>
    <property type="match status" value="1"/>
</dbReference>
<dbReference type="Gene3D" id="6.10.340.10">
    <property type="match status" value="1"/>
</dbReference>
<dbReference type="InterPro" id="IPR003660">
    <property type="entry name" value="HAMP_dom"/>
</dbReference>
<dbReference type="PANTHER" id="PTHR32089">
    <property type="entry name" value="METHYL-ACCEPTING CHEMOTAXIS PROTEIN MCPB"/>
    <property type="match status" value="1"/>
</dbReference>
<dbReference type="GO" id="GO:0005886">
    <property type="term" value="C:plasma membrane"/>
    <property type="evidence" value="ECO:0007669"/>
    <property type="project" value="UniProtKB-SubCell"/>
</dbReference>
<evidence type="ECO:0000256" key="1">
    <source>
        <dbReference type="ARBA" id="ARBA00004236"/>
    </source>
</evidence>
<evidence type="ECO:0000256" key="3">
    <source>
        <dbReference type="ARBA" id="ARBA00023136"/>
    </source>
</evidence>
<dbReference type="RefSeq" id="WP_066784689.1">
    <property type="nucleotide sequence ID" value="NZ_CP014806.1"/>
</dbReference>
<gene>
    <name evidence="11" type="ORF">ATY39_01290</name>
</gene>
<dbReference type="GO" id="GO:0007165">
    <property type="term" value="P:signal transduction"/>
    <property type="evidence" value="ECO:0007669"/>
    <property type="project" value="UniProtKB-KW"/>
</dbReference>
<evidence type="ECO:0000313" key="11">
    <source>
        <dbReference type="EMBL" id="AMW98170.1"/>
    </source>
</evidence>
<comment type="similarity">
    <text evidence="5">Belongs to the methyl-accepting chemotaxis (MCP) protein family.</text>
</comment>